<dbReference type="Proteomes" id="UP000054454">
    <property type="component" value="Unassembled WGS sequence"/>
</dbReference>
<reference evidence="5" key="1">
    <citation type="journal article" date="2016" name="Nat. Commun.">
        <title>Genome analysis of three Pneumocystis species reveals adaptation mechanisms to life exclusively in mammalian hosts.</title>
        <authorList>
            <person name="Ma L."/>
            <person name="Chen Z."/>
            <person name="Huang D.W."/>
            <person name="Kutty G."/>
            <person name="Ishihara M."/>
            <person name="Wang H."/>
            <person name="Abouelleil A."/>
            <person name="Bishop L."/>
            <person name="Davey E."/>
            <person name="Deng R."/>
            <person name="Deng X."/>
            <person name="Fan L."/>
            <person name="Fantoni G."/>
            <person name="Fitzgerald M."/>
            <person name="Gogineni E."/>
            <person name="Goldberg J.M."/>
            <person name="Handley G."/>
            <person name="Hu X."/>
            <person name="Huber C."/>
            <person name="Jiao X."/>
            <person name="Jones K."/>
            <person name="Levin J.Z."/>
            <person name="Liu Y."/>
            <person name="Macdonald P."/>
            <person name="Melnikov A."/>
            <person name="Raley C."/>
            <person name="Sassi M."/>
            <person name="Sherman B.T."/>
            <person name="Song X."/>
            <person name="Sykes S."/>
            <person name="Tran B."/>
            <person name="Walsh L."/>
            <person name="Xia Y."/>
            <person name="Yang J."/>
            <person name="Young S."/>
            <person name="Zeng Q."/>
            <person name="Zheng X."/>
            <person name="Stephens R."/>
            <person name="Nusbaum C."/>
            <person name="Birren B.W."/>
            <person name="Azadi P."/>
            <person name="Lempicki R.A."/>
            <person name="Cuomo C.A."/>
            <person name="Kovacs J.A."/>
        </authorList>
    </citation>
    <scope>NUCLEOTIDE SEQUENCE [LARGE SCALE GENOMIC DNA]</scope>
    <source>
        <strain evidence="5">B80</strain>
    </source>
</reference>
<evidence type="ECO:0000256" key="3">
    <source>
        <dbReference type="ARBA" id="ARBA00023274"/>
    </source>
</evidence>
<dbReference type="VEuPathDB" id="FungiDB:T552_03529"/>
<accession>A0A0W4ZBM5</accession>
<dbReference type="SMART" id="SM01387">
    <property type="entry name" value="Ribosomal_S15"/>
    <property type="match status" value="1"/>
</dbReference>
<dbReference type="Pfam" id="PF00312">
    <property type="entry name" value="Ribosomal_S15"/>
    <property type="match status" value="1"/>
</dbReference>
<dbReference type="OrthoDB" id="441444at2759"/>
<dbReference type="GO" id="GO:0005737">
    <property type="term" value="C:cytoplasm"/>
    <property type="evidence" value="ECO:0007669"/>
    <property type="project" value="UniProtKB-ARBA"/>
</dbReference>
<dbReference type="GO" id="GO:0005840">
    <property type="term" value="C:ribosome"/>
    <property type="evidence" value="ECO:0007669"/>
    <property type="project" value="UniProtKB-KW"/>
</dbReference>
<dbReference type="GeneID" id="28938234"/>
<dbReference type="EMBL" id="LFVZ01000017">
    <property type="protein sequence ID" value="KTW25669.1"/>
    <property type="molecule type" value="Genomic_DNA"/>
</dbReference>
<protein>
    <submittedName>
        <fullName evidence="4">Ribosomal protein S15</fullName>
    </submittedName>
</protein>
<dbReference type="PROSITE" id="PS00362">
    <property type="entry name" value="RIBOSOMAL_S15"/>
    <property type="match status" value="1"/>
</dbReference>
<evidence type="ECO:0000256" key="2">
    <source>
        <dbReference type="ARBA" id="ARBA00022980"/>
    </source>
</evidence>
<dbReference type="RefSeq" id="XP_018224284.1">
    <property type="nucleotide sequence ID" value="XM_018372031.1"/>
</dbReference>
<keyword evidence="2 4" id="KW-0689">Ribosomal protein</keyword>
<dbReference type="SUPFAM" id="SSF47060">
    <property type="entry name" value="S15/NS1 RNA-binding domain"/>
    <property type="match status" value="1"/>
</dbReference>
<dbReference type="AlphaFoldDB" id="A0A0W4ZBM5"/>
<dbReference type="InterPro" id="IPR005290">
    <property type="entry name" value="Ribosomal_uS15_bac-type"/>
</dbReference>
<dbReference type="CDD" id="cd00353">
    <property type="entry name" value="Ribosomal_S15p_S13e"/>
    <property type="match status" value="1"/>
</dbReference>
<dbReference type="GO" id="GO:0003735">
    <property type="term" value="F:structural constituent of ribosome"/>
    <property type="evidence" value="ECO:0007669"/>
    <property type="project" value="InterPro"/>
</dbReference>
<evidence type="ECO:0000256" key="1">
    <source>
        <dbReference type="ARBA" id="ARBA00008434"/>
    </source>
</evidence>
<dbReference type="InterPro" id="IPR009068">
    <property type="entry name" value="uS15_NS1_RNA-bd_sf"/>
</dbReference>
<dbReference type="GO" id="GO:0006412">
    <property type="term" value="P:translation"/>
    <property type="evidence" value="ECO:0007669"/>
    <property type="project" value="InterPro"/>
</dbReference>
<dbReference type="GO" id="GO:1990904">
    <property type="term" value="C:ribonucleoprotein complex"/>
    <property type="evidence" value="ECO:0007669"/>
    <property type="project" value="UniProtKB-KW"/>
</dbReference>
<keyword evidence="5" id="KW-1185">Reference proteome</keyword>
<dbReference type="NCBIfam" id="TIGR00952">
    <property type="entry name" value="S15_bact"/>
    <property type="match status" value="1"/>
</dbReference>
<comment type="similarity">
    <text evidence="1">Belongs to the universal ribosomal protein uS15 family.</text>
</comment>
<evidence type="ECO:0000313" key="4">
    <source>
        <dbReference type="EMBL" id="KTW25669.1"/>
    </source>
</evidence>
<proteinExistence type="inferred from homology"/>
<dbReference type="PANTHER" id="PTHR23321">
    <property type="entry name" value="RIBOSOMAL PROTEIN S15, BACTERIAL AND ORGANELLAR"/>
    <property type="match status" value="1"/>
</dbReference>
<keyword evidence="3" id="KW-0687">Ribonucleoprotein</keyword>
<evidence type="ECO:0000313" key="5">
    <source>
        <dbReference type="Proteomes" id="UP000054454"/>
    </source>
</evidence>
<dbReference type="HAMAP" id="MF_01343_B">
    <property type="entry name" value="Ribosomal_uS15_B"/>
    <property type="match status" value="1"/>
</dbReference>
<sequence length="316" mass="37245">MLRIFYKKSQYFLCKKTNYEAFIYNLLRNSEFHTISTRWKQSYAAIRRRKQNIEKQRKLKEDRRPMICNAATGIPTEFTRSILYPQDFFSSERISNNKANFFFSEGELDKFFKLTKEANLGRIGLSSSVINKSSLEELKKKASEYIGVNENTENIEALLEIISKEGNIEEFFDLKKEKNEENIIVKLASVCKTQEIIEREERKENVMRRLMDLKNSNSKAIQLLNISMAVEKFRQHELDTGSPEVQAAVFTVRIHYINFHLSSHHKDKNSLRSLRHLVHKRQAILKYLRRKDQNRYFSCIKKLGLTDSAVLNEITL</sequence>
<organism evidence="4 5">
    <name type="scientific">Pneumocystis carinii (strain B80)</name>
    <name type="common">Rat pneumocystis pneumonia agent</name>
    <name type="synonym">Pneumocystis carinii f. sp. carinii</name>
    <dbReference type="NCBI Taxonomy" id="1408658"/>
    <lineage>
        <taxon>Eukaryota</taxon>
        <taxon>Fungi</taxon>
        <taxon>Dikarya</taxon>
        <taxon>Ascomycota</taxon>
        <taxon>Taphrinomycotina</taxon>
        <taxon>Pneumocystomycetes</taxon>
        <taxon>Pneumocystaceae</taxon>
        <taxon>Pneumocystis</taxon>
    </lineage>
</organism>
<name>A0A0W4ZBM5_PNEC8</name>
<gene>
    <name evidence="4" type="ORF">T552_03529</name>
</gene>
<comment type="caution">
    <text evidence="4">The sequence shown here is derived from an EMBL/GenBank/DDBJ whole genome shotgun (WGS) entry which is preliminary data.</text>
</comment>
<dbReference type="Gene3D" id="1.10.287.10">
    <property type="entry name" value="S15/NS1, RNA-binding"/>
    <property type="match status" value="1"/>
</dbReference>
<dbReference type="PANTHER" id="PTHR23321:SF26">
    <property type="entry name" value="SMALL RIBOSOMAL SUBUNIT PROTEIN US15M"/>
    <property type="match status" value="1"/>
</dbReference>
<dbReference type="InterPro" id="IPR000589">
    <property type="entry name" value="Ribosomal_uS15"/>
</dbReference>